<evidence type="ECO:0000259" key="3">
    <source>
        <dbReference type="PROSITE" id="PS50081"/>
    </source>
</evidence>
<dbReference type="PROSITE" id="PS50081">
    <property type="entry name" value="ZF_DAG_PE_2"/>
    <property type="match status" value="1"/>
</dbReference>
<name>A0ABD0U2G3_DENTH</name>
<dbReference type="Gene3D" id="3.30.40.10">
    <property type="entry name" value="Zinc/RING finger domain, C3HC4 (zinc finger)"/>
    <property type="match status" value="1"/>
</dbReference>
<proteinExistence type="predicted"/>
<keyword evidence="1" id="KW-0862">Zinc</keyword>
<dbReference type="EMBL" id="JANQDX010000018">
    <property type="protein sequence ID" value="KAL0906187.1"/>
    <property type="molecule type" value="Genomic_DNA"/>
</dbReference>
<gene>
    <name evidence="6" type="ORF">M5K25_024661</name>
</gene>
<protein>
    <recommendedName>
        <fullName evidence="8">Mitogen-activated protein kinase kinase kinase 1</fullName>
    </recommendedName>
</protein>
<feature type="compositionally biased region" description="Polar residues" evidence="2">
    <location>
        <begin position="8"/>
        <end position="21"/>
    </location>
</feature>
<feature type="region of interest" description="Disordered" evidence="2">
    <location>
        <begin position="1"/>
        <end position="21"/>
    </location>
</feature>
<organism evidence="6 7">
    <name type="scientific">Dendrobium thyrsiflorum</name>
    <name type="common">Pinecone-like raceme dendrobium</name>
    <name type="synonym">Orchid</name>
    <dbReference type="NCBI Taxonomy" id="117978"/>
    <lineage>
        <taxon>Eukaryota</taxon>
        <taxon>Viridiplantae</taxon>
        <taxon>Streptophyta</taxon>
        <taxon>Embryophyta</taxon>
        <taxon>Tracheophyta</taxon>
        <taxon>Spermatophyta</taxon>
        <taxon>Magnoliopsida</taxon>
        <taxon>Liliopsida</taxon>
        <taxon>Asparagales</taxon>
        <taxon>Orchidaceae</taxon>
        <taxon>Epidendroideae</taxon>
        <taxon>Malaxideae</taxon>
        <taxon>Dendrobiinae</taxon>
        <taxon>Dendrobium</taxon>
    </lineage>
</organism>
<evidence type="ECO:0000256" key="1">
    <source>
        <dbReference type="PROSITE-ProRule" id="PRU00175"/>
    </source>
</evidence>
<keyword evidence="1" id="KW-0863">Zinc-finger</keyword>
<dbReference type="SUPFAM" id="SSF57850">
    <property type="entry name" value="RING/U-box"/>
    <property type="match status" value="1"/>
</dbReference>
<keyword evidence="7" id="KW-1185">Reference proteome</keyword>
<evidence type="ECO:0000313" key="6">
    <source>
        <dbReference type="EMBL" id="KAL0906187.1"/>
    </source>
</evidence>
<dbReference type="Proteomes" id="UP001552299">
    <property type="component" value="Unassembled WGS sequence"/>
</dbReference>
<evidence type="ECO:0000256" key="2">
    <source>
        <dbReference type="SAM" id="MobiDB-lite"/>
    </source>
</evidence>
<dbReference type="AlphaFoldDB" id="A0ABD0U2G3"/>
<dbReference type="InterPro" id="IPR007527">
    <property type="entry name" value="Znf_SWIM"/>
</dbReference>
<dbReference type="PANTHER" id="PTHR21540:SF0">
    <property type="entry name" value="PHD FAMILY PROTEIN"/>
    <property type="match status" value="1"/>
</dbReference>
<evidence type="ECO:0000259" key="4">
    <source>
        <dbReference type="PROSITE" id="PS50089"/>
    </source>
</evidence>
<feature type="domain" description="SWIM-type" evidence="5">
    <location>
        <begin position="57"/>
        <end position="87"/>
    </location>
</feature>
<dbReference type="InterPro" id="IPR013083">
    <property type="entry name" value="Znf_RING/FYVE/PHD"/>
</dbReference>
<dbReference type="PROSITE" id="PS50966">
    <property type="entry name" value="ZF_SWIM"/>
    <property type="match status" value="1"/>
</dbReference>
<dbReference type="PANTHER" id="PTHR21540">
    <property type="entry name" value="RING FINGER AND SWIM DOMAIN-CONTAINING PROTEIN 2"/>
    <property type="match status" value="1"/>
</dbReference>
<keyword evidence="1" id="KW-0479">Metal-binding</keyword>
<dbReference type="GO" id="GO:0008270">
    <property type="term" value="F:zinc ion binding"/>
    <property type="evidence" value="ECO:0007669"/>
    <property type="project" value="UniProtKB-KW"/>
</dbReference>
<feature type="domain" description="Phorbol-ester/DAG-type" evidence="3">
    <location>
        <begin position="125"/>
        <end position="196"/>
    </location>
</feature>
<sequence length="240" mass="26768">MDPFSMESVGSNDSPSPYSSPRLTINPRISRALHHPLLLLHRSGHIFHILGSTSNVYTVTLSKIPTCSCPDPTIPCKHILFIILRVLRLPVSHPSLLRRSLPPSLLSRLLSSPTNSDSLANPRLLHRFRQLFFLTTATKSREGEESRSPGLCPICLEEMEVEIVGRVLRCRVCGNGLHKECWGRWKKIRGKRGASCVICRARWTERRAVDRYLNLAEVAREEEAVNGSDGSTICGEVAPG</sequence>
<dbReference type="InterPro" id="IPR039903">
    <property type="entry name" value="Zswim2"/>
</dbReference>
<dbReference type="InterPro" id="IPR002219">
    <property type="entry name" value="PKC_DAG/PE"/>
</dbReference>
<reference evidence="6 7" key="1">
    <citation type="journal article" date="2024" name="Plant Biotechnol. J.">
        <title>Dendrobium thyrsiflorum genome and its molecular insights into genes involved in important horticultural traits.</title>
        <authorList>
            <person name="Chen B."/>
            <person name="Wang J.Y."/>
            <person name="Zheng P.J."/>
            <person name="Li K.L."/>
            <person name="Liang Y.M."/>
            <person name="Chen X.F."/>
            <person name="Zhang C."/>
            <person name="Zhao X."/>
            <person name="He X."/>
            <person name="Zhang G.Q."/>
            <person name="Liu Z.J."/>
            <person name="Xu Q."/>
        </authorList>
    </citation>
    <scope>NUCLEOTIDE SEQUENCE [LARGE SCALE GENOMIC DNA]</scope>
    <source>
        <strain evidence="6">GZMU011</strain>
    </source>
</reference>
<dbReference type="InterPro" id="IPR001841">
    <property type="entry name" value="Znf_RING"/>
</dbReference>
<feature type="domain" description="RING-type" evidence="4">
    <location>
        <begin position="152"/>
        <end position="200"/>
    </location>
</feature>
<dbReference type="PROSITE" id="PS50089">
    <property type="entry name" value="ZF_RING_2"/>
    <property type="match status" value="1"/>
</dbReference>
<evidence type="ECO:0008006" key="8">
    <source>
        <dbReference type="Google" id="ProtNLM"/>
    </source>
</evidence>
<dbReference type="Pfam" id="PF04434">
    <property type="entry name" value="SWIM"/>
    <property type="match status" value="1"/>
</dbReference>
<evidence type="ECO:0000259" key="5">
    <source>
        <dbReference type="PROSITE" id="PS50966"/>
    </source>
</evidence>
<accession>A0ABD0U2G3</accession>
<evidence type="ECO:0000313" key="7">
    <source>
        <dbReference type="Proteomes" id="UP001552299"/>
    </source>
</evidence>
<comment type="caution">
    <text evidence="6">The sequence shown here is derived from an EMBL/GenBank/DDBJ whole genome shotgun (WGS) entry which is preliminary data.</text>
</comment>